<dbReference type="PANTHER" id="PTHR34450">
    <property type="entry name" value="DEFENSIN-LIKE PROTEIN 245-RELATED"/>
    <property type="match status" value="1"/>
</dbReference>
<protein>
    <submittedName>
        <fullName evidence="6">OLC1v1015760C1</fullName>
    </submittedName>
</protein>
<dbReference type="Pfam" id="PF06876">
    <property type="entry name" value="SCRL"/>
    <property type="match status" value="1"/>
</dbReference>
<dbReference type="GO" id="GO:0007165">
    <property type="term" value="P:signal transduction"/>
    <property type="evidence" value="ECO:0007669"/>
    <property type="project" value="InterPro"/>
</dbReference>
<dbReference type="InterPro" id="IPR010682">
    <property type="entry name" value="SCRL"/>
</dbReference>
<evidence type="ECO:0000256" key="4">
    <source>
        <dbReference type="ARBA" id="ARBA00022729"/>
    </source>
</evidence>
<keyword evidence="4 5" id="KW-0732">Signal</keyword>
<dbReference type="PANTHER" id="PTHR34450:SF2">
    <property type="entry name" value="SCR-LIKE PROTEIN"/>
    <property type="match status" value="1"/>
</dbReference>
<dbReference type="EMBL" id="OX459125">
    <property type="protein sequence ID" value="CAI9114935.1"/>
    <property type="molecule type" value="Genomic_DNA"/>
</dbReference>
<keyword evidence="3" id="KW-0964">Secreted</keyword>
<accession>A0AAV1E426</accession>
<name>A0AAV1E426_OLDCO</name>
<organism evidence="6 7">
    <name type="scientific">Oldenlandia corymbosa var. corymbosa</name>
    <dbReference type="NCBI Taxonomy" id="529605"/>
    <lineage>
        <taxon>Eukaryota</taxon>
        <taxon>Viridiplantae</taxon>
        <taxon>Streptophyta</taxon>
        <taxon>Embryophyta</taxon>
        <taxon>Tracheophyta</taxon>
        <taxon>Spermatophyta</taxon>
        <taxon>Magnoliopsida</taxon>
        <taxon>eudicotyledons</taxon>
        <taxon>Gunneridae</taxon>
        <taxon>Pentapetalae</taxon>
        <taxon>asterids</taxon>
        <taxon>lamiids</taxon>
        <taxon>Gentianales</taxon>
        <taxon>Rubiaceae</taxon>
        <taxon>Rubioideae</taxon>
        <taxon>Spermacoceae</taxon>
        <taxon>Hedyotis-Oldenlandia complex</taxon>
        <taxon>Oldenlandia</taxon>
    </lineage>
</organism>
<evidence type="ECO:0000256" key="3">
    <source>
        <dbReference type="ARBA" id="ARBA00022525"/>
    </source>
</evidence>
<evidence type="ECO:0000256" key="1">
    <source>
        <dbReference type="ARBA" id="ARBA00004613"/>
    </source>
</evidence>
<evidence type="ECO:0000256" key="2">
    <source>
        <dbReference type="ARBA" id="ARBA00006722"/>
    </source>
</evidence>
<feature type="signal peptide" evidence="5">
    <location>
        <begin position="1"/>
        <end position="24"/>
    </location>
</feature>
<gene>
    <name evidence="6" type="ORF">OLC1_LOCUS21552</name>
</gene>
<feature type="chain" id="PRO_5043348162" evidence="5">
    <location>
        <begin position="25"/>
        <end position="86"/>
    </location>
</feature>
<reference evidence="6" key="1">
    <citation type="submission" date="2023-03" db="EMBL/GenBank/DDBJ databases">
        <authorList>
            <person name="Julca I."/>
        </authorList>
    </citation>
    <scope>NUCLEOTIDE SEQUENCE</scope>
</reference>
<proteinExistence type="inferred from homology"/>
<dbReference type="Proteomes" id="UP001161247">
    <property type="component" value="Chromosome 8"/>
</dbReference>
<evidence type="ECO:0000313" key="6">
    <source>
        <dbReference type="EMBL" id="CAI9114935.1"/>
    </source>
</evidence>
<evidence type="ECO:0000313" key="7">
    <source>
        <dbReference type="Proteomes" id="UP001161247"/>
    </source>
</evidence>
<keyword evidence="7" id="KW-1185">Reference proteome</keyword>
<dbReference type="AlphaFoldDB" id="A0AAV1E426"/>
<comment type="subcellular location">
    <subcellularLocation>
        <location evidence="1">Secreted</location>
    </subcellularLocation>
</comment>
<comment type="similarity">
    <text evidence="2">Belongs to the DEFL family.</text>
</comment>
<evidence type="ECO:0000256" key="5">
    <source>
        <dbReference type="SAM" id="SignalP"/>
    </source>
</evidence>
<dbReference type="GO" id="GO:0005576">
    <property type="term" value="C:extracellular region"/>
    <property type="evidence" value="ECO:0007669"/>
    <property type="project" value="UniProtKB-SubCell"/>
</dbReference>
<sequence length="86" mass="9164">MSKSIVLSLLCMTIFLGLSTPSQGQGPSLCPVTFPLPDGNACGSDGNFRCINEALRRYPASSMPQKCSCSDARPKTDECQCSIVCQ</sequence>